<dbReference type="CDD" id="cd00067">
    <property type="entry name" value="GAL4"/>
    <property type="match status" value="1"/>
</dbReference>
<accession>A0A1L9SEW9</accession>
<evidence type="ECO:0000256" key="5">
    <source>
        <dbReference type="ARBA" id="ARBA00023242"/>
    </source>
</evidence>
<dbReference type="PANTHER" id="PTHR37534:SF11">
    <property type="entry name" value="ZN(II)2CYS6 TRANSCRIPTION FACTOR (EUROFUNG)"/>
    <property type="match status" value="1"/>
</dbReference>
<organism evidence="8 9">
    <name type="scientific">Penicilliopsis zonata CBS 506.65</name>
    <dbReference type="NCBI Taxonomy" id="1073090"/>
    <lineage>
        <taxon>Eukaryota</taxon>
        <taxon>Fungi</taxon>
        <taxon>Dikarya</taxon>
        <taxon>Ascomycota</taxon>
        <taxon>Pezizomycotina</taxon>
        <taxon>Eurotiomycetes</taxon>
        <taxon>Eurotiomycetidae</taxon>
        <taxon>Eurotiales</taxon>
        <taxon>Aspergillaceae</taxon>
        <taxon>Penicilliopsis</taxon>
    </lineage>
</organism>
<feature type="region of interest" description="Disordered" evidence="6">
    <location>
        <begin position="1"/>
        <end position="29"/>
    </location>
</feature>
<dbReference type="GO" id="GO:0008270">
    <property type="term" value="F:zinc ion binding"/>
    <property type="evidence" value="ECO:0007669"/>
    <property type="project" value="InterPro"/>
</dbReference>
<keyword evidence="5" id="KW-0539">Nucleus</keyword>
<dbReference type="Gene3D" id="4.10.240.10">
    <property type="entry name" value="Zn(2)-C6 fungal-type DNA-binding domain"/>
    <property type="match status" value="1"/>
</dbReference>
<dbReference type="AlphaFoldDB" id="A0A1L9SEW9"/>
<dbReference type="InterPro" id="IPR001138">
    <property type="entry name" value="Zn2Cys6_DnaBD"/>
</dbReference>
<keyword evidence="9" id="KW-1185">Reference proteome</keyword>
<evidence type="ECO:0000256" key="6">
    <source>
        <dbReference type="SAM" id="MobiDB-lite"/>
    </source>
</evidence>
<feature type="compositionally biased region" description="Basic residues" evidence="6">
    <location>
        <begin position="20"/>
        <end position="29"/>
    </location>
</feature>
<feature type="region of interest" description="Disordered" evidence="6">
    <location>
        <begin position="380"/>
        <end position="405"/>
    </location>
</feature>
<dbReference type="InterPro" id="IPR036864">
    <property type="entry name" value="Zn2-C6_fun-type_DNA-bd_sf"/>
</dbReference>
<dbReference type="SMART" id="SM00066">
    <property type="entry name" value="GAL4"/>
    <property type="match status" value="1"/>
</dbReference>
<dbReference type="GO" id="GO:0045944">
    <property type="term" value="P:positive regulation of transcription by RNA polymerase II"/>
    <property type="evidence" value="ECO:0007669"/>
    <property type="project" value="TreeGrafter"/>
</dbReference>
<dbReference type="InterPro" id="IPR021858">
    <property type="entry name" value="Fun_TF"/>
</dbReference>
<dbReference type="STRING" id="1073090.A0A1L9SEW9"/>
<dbReference type="GO" id="GO:0005634">
    <property type="term" value="C:nucleus"/>
    <property type="evidence" value="ECO:0007669"/>
    <property type="project" value="UniProtKB-SubCell"/>
</dbReference>
<feature type="compositionally biased region" description="Low complexity" evidence="6">
    <location>
        <begin position="569"/>
        <end position="581"/>
    </location>
</feature>
<gene>
    <name evidence="8" type="ORF">ASPZODRAFT_68872</name>
</gene>
<dbReference type="PROSITE" id="PS50048">
    <property type="entry name" value="ZN2_CY6_FUNGAL_2"/>
    <property type="match status" value="1"/>
</dbReference>
<feature type="domain" description="Zn(2)-C6 fungal-type" evidence="7">
    <location>
        <begin position="30"/>
        <end position="58"/>
    </location>
</feature>
<dbReference type="PROSITE" id="PS00463">
    <property type="entry name" value="ZN2_CY6_FUNGAL_1"/>
    <property type="match status" value="1"/>
</dbReference>
<evidence type="ECO:0000313" key="9">
    <source>
        <dbReference type="Proteomes" id="UP000184188"/>
    </source>
</evidence>
<dbReference type="GO" id="GO:0000976">
    <property type="term" value="F:transcription cis-regulatory region binding"/>
    <property type="evidence" value="ECO:0007669"/>
    <property type="project" value="TreeGrafter"/>
</dbReference>
<proteinExistence type="predicted"/>
<feature type="region of interest" description="Disordered" evidence="6">
    <location>
        <begin position="567"/>
        <end position="594"/>
    </location>
</feature>
<evidence type="ECO:0000256" key="2">
    <source>
        <dbReference type="ARBA" id="ARBA00023015"/>
    </source>
</evidence>
<dbReference type="Pfam" id="PF00172">
    <property type="entry name" value="Zn_clus"/>
    <property type="match status" value="1"/>
</dbReference>
<dbReference type="EMBL" id="KV878344">
    <property type="protein sequence ID" value="OJJ45805.1"/>
    <property type="molecule type" value="Genomic_DNA"/>
</dbReference>
<dbReference type="GeneID" id="34616010"/>
<keyword evidence="4" id="KW-0804">Transcription</keyword>
<sequence>MQRSPQDARPAQDPSPIITNRRRVKKSRGGCRRCKTRHIKCDEAKPSCLRCVSKGKECPGYGLNVRFSSKHERHSPSASRKQDPTDDLESGLLWQEGVQLQQSERVNPRETDFSLPSPIDLVTDASSVEESPATKSLESLGSLAAMQSWEISPSLPSSTSSISSSSSSFSSASSLGSPELRVIPVQDWNLKTPIDLPVIPRTAQPIHGPTFLLEYWFSRICPVFSAFDSASNPFRRYIDESWQYSPVIYHAMRSMAASYLETRETRLPGSTSVAVQARGEATRALRYGIGQIERSQKNHGFASALTMACFMLGLSSAWHAAGDLGLVYLETARALIKRASALPRQTPGDEAIYAFCREGLVYWEMIAAVVEDKELAPEEESPINSGYKAFPASFPPSQPTDGSPRQLPHPFTGAAGPAQRLVTQVLVLTRRQRLMLRSQRFNRQHELEQALADVCHAYNLEAELLTLEIPTVDTVEDTLDAHSPNWHFIRISEAYRTAGLLQLYRTFPDLAQRRLAAFEDVQSPTLDDWLSSLATQALDSLRSIPPTSGTRCTQPLVMVMASSELRYTPQPAQSQSQSPPSGHTPHGEDKGGFHDAVAAPSVEITRARSFVLDRLSCFERNLPQKPIANALQLVREVWSRLDDGEDVSWIDVMLDCHLETVFG</sequence>
<evidence type="ECO:0000256" key="4">
    <source>
        <dbReference type="ARBA" id="ARBA00023163"/>
    </source>
</evidence>
<dbReference type="PANTHER" id="PTHR37534">
    <property type="entry name" value="TRANSCRIPTIONAL ACTIVATOR PROTEIN UGA3"/>
    <property type="match status" value="1"/>
</dbReference>
<evidence type="ECO:0000256" key="1">
    <source>
        <dbReference type="ARBA" id="ARBA00004123"/>
    </source>
</evidence>
<evidence type="ECO:0000259" key="7">
    <source>
        <dbReference type="PROSITE" id="PS50048"/>
    </source>
</evidence>
<name>A0A1L9SEW9_9EURO</name>
<keyword evidence="2" id="KW-0805">Transcription regulation</keyword>
<dbReference type="SUPFAM" id="SSF57701">
    <property type="entry name" value="Zn2/Cys6 DNA-binding domain"/>
    <property type="match status" value="1"/>
</dbReference>
<reference evidence="9" key="1">
    <citation type="journal article" date="2017" name="Genome Biol.">
        <title>Comparative genomics reveals high biological diversity and specific adaptations in the industrially and medically important fungal genus Aspergillus.</title>
        <authorList>
            <person name="de Vries R.P."/>
            <person name="Riley R."/>
            <person name="Wiebenga A."/>
            <person name="Aguilar-Osorio G."/>
            <person name="Amillis S."/>
            <person name="Uchima C.A."/>
            <person name="Anderluh G."/>
            <person name="Asadollahi M."/>
            <person name="Askin M."/>
            <person name="Barry K."/>
            <person name="Battaglia E."/>
            <person name="Bayram O."/>
            <person name="Benocci T."/>
            <person name="Braus-Stromeyer S.A."/>
            <person name="Caldana C."/>
            <person name="Canovas D."/>
            <person name="Cerqueira G.C."/>
            <person name="Chen F."/>
            <person name="Chen W."/>
            <person name="Choi C."/>
            <person name="Clum A."/>
            <person name="Dos Santos R.A."/>
            <person name="Damasio A.R."/>
            <person name="Diallinas G."/>
            <person name="Emri T."/>
            <person name="Fekete E."/>
            <person name="Flipphi M."/>
            <person name="Freyberg S."/>
            <person name="Gallo A."/>
            <person name="Gournas C."/>
            <person name="Habgood R."/>
            <person name="Hainaut M."/>
            <person name="Harispe M.L."/>
            <person name="Henrissat B."/>
            <person name="Hilden K.S."/>
            <person name="Hope R."/>
            <person name="Hossain A."/>
            <person name="Karabika E."/>
            <person name="Karaffa L."/>
            <person name="Karanyi Z."/>
            <person name="Krasevec N."/>
            <person name="Kuo A."/>
            <person name="Kusch H."/>
            <person name="LaButti K."/>
            <person name="Lagendijk E.L."/>
            <person name="Lapidus A."/>
            <person name="Levasseur A."/>
            <person name="Lindquist E."/>
            <person name="Lipzen A."/>
            <person name="Logrieco A.F."/>
            <person name="MacCabe A."/>
            <person name="Maekelae M.R."/>
            <person name="Malavazi I."/>
            <person name="Melin P."/>
            <person name="Meyer V."/>
            <person name="Mielnichuk N."/>
            <person name="Miskei M."/>
            <person name="Molnar A.P."/>
            <person name="Mule G."/>
            <person name="Ngan C.Y."/>
            <person name="Orejas M."/>
            <person name="Orosz E."/>
            <person name="Ouedraogo J.P."/>
            <person name="Overkamp K.M."/>
            <person name="Park H.-S."/>
            <person name="Perrone G."/>
            <person name="Piumi F."/>
            <person name="Punt P.J."/>
            <person name="Ram A.F."/>
            <person name="Ramon A."/>
            <person name="Rauscher S."/>
            <person name="Record E."/>
            <person name="Riano-Pachon D.M."/>
            <person name="Robert V."/>
            <person name="Roehrig J."/>
            <person name="Ruller R."/>
            <person name="Salamov A."/>
            <person name="Salih N.S."/>
            <person name="Samson R.A."/>
            <person name="Sandor E."/>
            <person name="Sanguinetti M."/>
            <person name="Schuetze T."/>
            <person name="Sepcic K."/>
            <person name="Shelest E."/>
            <person name="Sherlock G."/>
            <person name="Sophianopoulou V."/>
            <person name="Squina F.M."/>
            <person name="Sun H."/>
            <person name="Susca A."/>
            <person name="Todd R.B."/>
            <person name="Tsang A."/>
            <person name="Unkles S.E."/>
            <person name="van de Wiele N."/>
            <person name="van Rossen-Uffink D."/>
            <person name="Oliveira J.V."/>
            <person name="Vesth T.C."/>
            <person name="Visser J."/>
            <person name="Yu J.-H."/>
            <person name="Zhou M."/>
            <person name="Andersen M.R."/>
            <person name="Archer D.B."/>
            <person name="Baker S.E."/>
            <person name="Benoit I."/>
            <person name="Brakhage A.A."/>
            <person name="Braus G.H."/>
            <person name="Fischer R."/>
            <person name="Frisvad J.C."/>
            <person name="Goldman G.H."/>
            <person name="Houbraken J."/>
            <person name="Oakley B."/>
            <person name="Pocsi I."/>
            <person name="Scazzocchio C."/>
            <person name="Seiboth B."/>
            <person name="vanKuyk P.A."/>
            <person name="Wortman J."/>
            <person name="Dyer P.S."/>
            <person name="Grigoriev I.V."/>
        </authorList>
    </citation>
    <scope>NUCLEOTIDE SEQUENCE [LARGE SCALE GENOMIC DNA]</scope>
    <source>
        <strain evidence="9">CBS 506.65</strain>
    </source>
</reference>
<dbReference type="RefSeq" id="XP_022580315.1">
    <property type="nucleotide sequence ID" value="XM_022729546.1"/>
</dbReference>
<evidence type="ECO:0000313" key="8">
    <source>
        <dbReference type="EMBL" id="OJJ45805.1"/>
    </source>
</evidence>
<evidence type="ECO:0000256" key="3">
    <source>
        <dbReference type="ARBA" id="ARBA00023125"/>
    </source>
</evidence>
<dbReference type="GO" id="GO:0000981">
    <property type="term" value="F:DNA-binding transcription factor activity, RNA polymerase II-specific"/>
    <property type="evidence" value="ECO:0007669"/>
    <property type="project" value="InterPro"/>
</dbReference>
<dbReference type="Proteomes" id="UP000184188">
    <property type="component" value="Unassembled WGS sequence"/>
</dbReference>
<dbReference type="VEuPathDB" id="FungiDB:ASPZODRAFT_68872"/>
<feature type="region of interest" description="Disordered" evidence="6">
    <location>
        <begin position="68"/>
        <end position="87"/>
    </location>
</feature>
<comment type="subcellular location">
    <subcellularLocation>
        <location evidence="1">Nucleus</location>
    </subcellularLocation>
</comment>
<protein>
    <recommendedName>
        <fullName evidence="7">Zn(2)-C6 fungal-type domain-containing protein</fullName>
    </recommendedName>
</protein>
<dbReference type="OrthoDB" id="39175at2759"/>
<dbReference type="Pfam" id="PF11951">
    <property type="entry name" value="Fungal_trans_2"/>
    <property type="match status" value="2"/>
</dbReference>
<keyword evidence="3" id="KW-0238">DNA-binding</keyword>